<dbReference type="NCBIfam" id="TIGR00236">
    <property type="entry name" value="wecB"/>
    <property type="match status" value="1"/>
</dbReference>
<dbReference type="Proteomes" id="UP000094426">
    <property type="component" value="Unassembled WGS sequence"/>
</dbReference>
<dbReference type="PANTHER" id="PTHR43174">
    <property type="entry name" value="UDP-N-ACETYLGLUCOSAMINE 2-EPIMERASE"/>
    <property type="match status" value="1"/>
</dbReference>
<dbReference type="EMBL" id="LNZG01000005">
    <property type="protein sequence ID" value="ODA90872.1"/>
    <property type="molecule type" value="Genomic_DNA"/>
</dbReference>
<dbReference type="RefSeq" id="WP_050737879.1">
    <property type="nucleotide sequence ID" value="NZ_LNZG01000005.1"/>
</dbReference>
<dbReference type="AlphaFoldDB" id="A0A1E2SM02"/>
<evidence type="ECO:0000259" key="2">
    <source>
        <dbReference type="Pfam" id="PF02350"/>
    </source>
</evidence>
<accession>A0A1E2SM02</accession>
<reference evidence="3 4" key="1">
    <citation type="submission" date="2015-11" db="EMBL/GenBank/DDBJ databases">
        <authorList>
            <person name="Zhang Y."/>
            <person name="Guo Z."/>
        </authorList>
    </citation>
    <scope>NUCLEOTIDE SEQUENCE [LARGE SCALE GENOMIC DNA]</scope>
    <source>
        <strain evidence="4">gdw1</strain>
    </source>
</reference>
<evidence type="ECO:0000256" key="1">
    <source>
        <dbReference type="RuleBase" id="RU003513"/>
    </source>
</evidence>
<evidence type="ECO:0000313" key="3">
    <source>
        <dbReference type="EMBL" id="ODA90872.1"/>
    </source>
</evidence>
<evidence type="ECO:0000313" key="4">
    <source>
        <dbReference type="Proteomes" id="UP000094426"/>
    </source>
</evidence>
<dbReference type="Gene3D" id="3.40.50.2000">
    <property type="entry name" value="Glycogen Phosphorylase B"/>
    <property type="match status" value="2"/>
</dbReference>
<comment type="caution">
    <text evidence="3">The sequence shown here is derived from an EMBL/GenBank/DDBJ whole genome shotgun (WGS) entry which is preliminary data.</text>
</comment>
<dbReference type="InterPro" id="IPR003331">
    <property type="entry name" value="UDP_GlcNAc_Epimerase_2_dom"/>
</dbReference>
<name>A0A1E2SM02_LEIXY</name>
<sequence>MRVAVVVGTRPEIIKLCPVVRELGNRAILIHSGQHYDSLMAGSFFEEFGIGAPNFILEGVGGENRTRQIASIMQQLSDIFSQERYGAVIVQGDTNTSSAAAQAGNYAGIPVVHVEAGLRSHDRAMPEELNRRVVGVLADIHCAATAVNVDNLLAEEVPAERVILTGNTIVEATTWSLSRPERDLPVDHQLLSTGILATIHRPENTDSPEALRRIVEALIGLDAPAFLIAHPRTRAALARYGLLDIAEDGLVLLPPVSHRQMLSMMEISRLIVTDSGGLQEECTVVKTPLIVVRRSTERPESITAGFSQLVTPDQDLAGALRSALHSSVLSLAARPSPYGDGRASGRIARIAINLADYGHVIHPEQFTLANV</sequence>
<gene>
    <name evidence="3" type="ORF">ATY41_08125</name>
</gene>
<dbReference type="PANTHER" id="PTHR43174:SF1">
    <property type="entry name" value="UDP-N-ACETYLGLUCOSAMINE 2-EPIMERASE"/>
    <property type="match status" value="1"/>
</dbReference>
<dbReference type="CDD" id="cd03786">
    <property type="entry name" value="GTB_UDP-GlcNAc_2-Epimerase"/>
    <property type="match status" value="1"/>
</dbReference>
<protein>
    <recommendedName>
        <fullName evidence="2">UDP-N-acetylglucosamine 2-epimerase domain-containing protein</fullName>
    </recommendedName>
</protein>
<feature type="domain" description="UDP-N-acetylglucosamine 2-epimerase" evidence="2">
    <location>
        <begin position="27"/>
        <end position="350"/>
    </location>
</feature>
<proteinExistence type="inferred from homology"/>
<dbReference type="SUPFAM" id="SSF53756">
    <property type="entry name" value="UDP-Glycosyltransferase/glycogen phosphorylase"/>
    <property type="match status" value="1"/>
</dbReference>
<comment type="similarity">
    <text evidence="1">Belongs to the UDP-N-acetylglucosamine 2-epimerase family.</text>
</comment>
<dbReference type="GO" id="GO:0016853">
    <property type="term" value="F:isomerase activity"/>
    <property type="evidence" value="ECO:0007669"/>
    <property type="project" value="UniProtKB-KW"/>
</dbReference>
<keyword evidence="1" id="KW-0413">Isomerase</keyword>
<dbReference type="InterPro" id="IPR029767">
    <property type="entry name" value="WecB-like"/>
</dbReference>
<dbReference type="Pfam" id="PF02350">
    <property type="entry name" value="Epimerase_2"/>
    <property type="match status" value="1"/>
</dbReference>
<dbReference type="OrthoDB" id="9803238at2"/>
<organism evidence="3 4">
    <name type="scientific">Leifsonia xyli subsp. xyli</name>
    <dbReference type="NCBI Taxonomy" id="59736"/>
    <lineage>
        <taxon>Bacteria</taxon>
        <taxon>Bacillati</taxon>
        <taxon>Actinomycetota</taxon>
        <taxon>Actinomycetes</taxon>
        <taxon>Micrococcales</taxon>
        <taxon>Microbacteriaceae</taxon>
        <taxon>Leifsonia</taxon>
    </lineage>
</organism>